<dbReference type="EMBL" id="LMAI01000004">
    <property type="protein sequence ID" value="KUJ56399.1"/>
    <property type="molecule type" value="Genomic_DNA"/>
</dbReference>
<gene>
    <name evidence="1" type="ORF">AR686_07495</name>
</gene>
<evidence type="ECO:0000313" key="1">
    <source>
        <dbReference type="EMBL" id="KUJ56399.1"/>
    </source>
</evidence>
<accession>A0A124F2Z9</accession>
<comment type="caution">
    <text evidence="1">The sequence shown here is derived from an EMBL/GenBank/DDBJ whole genome shotgun (WGS) entry which is preliminary data.</text>
</comment>
<dbReference type="RefSeq" id="WP_059136365.1">
    <property type="nucleotide sequence ID" value="NZ_LMAI01000004.1"/>
</dbReference>
<name>A0A124F2Z9_9FLAO</name>
<organism evidence="1 2">
    <name type="scientific">Chryseobacterium aquaticum subsp. greenlandense</name>
    <dbReference type="NCBI Taxonomy" id="345663"/>
    <lineage>
        <taxon>Bacteria</taxon>
        <taxon>Pseudomonadati</taxon>
        <taxon>Bacteroidota</taxon>
        <taxon>Flavobacteriia</taxon>
        <taxon>Flavobacteriales</taxon>
        <taxon>Weeksellaceae</taxon>
        <taxon>Chryseobacterium group</taxon>
        <taxon>Chryseobacterium</taxon>
    </lineage>
</organism>
<dbReference type="Proteomes" id="UP000054388">
    <property type="component" value="Unassembled WGS sequence"/>
</dbReference>
<proteinExistence type="predicted"/>
<dbReference type="AlphaFoldDB" id="A0A124F2Z9"/>
<protein>
    <submittedName>
        <fullName evidence="1">Uncharacterized protein</fullName>
    </submittedName>
</protein>
<sequence>MGILDRYTTDEDKEELAKNLNIPADKAVLSKKGIKHKTADAAKNTRTKKKPTNLTELDDKTLCIINEFVDSYKSNDKTSRMIRIQDHHYRKLVGLRADGISVSEFVSFAVHLALKSDDYENFLNILKK</sequence>
<reference evidence="1 2" key="1">
    <citation type="submission" date="2015-10" db="EMBL/GenBank/DDBJ databases">
        <title>Genome sequence of Chryseobacterium greenlandense.</title>
        <authorList>
            <person name="Newman J."/>
            <person name="Fischer K."/>
            <person name="Miller J."/>
        </authorList>
    </citation>
    <scope>NUCLEOTIDE SEQUENCE [LARGE SCALE GENOMIC DNA]</scope>
    <source>
        <strain evidence="1 2">UMB34</strain>
    </source>
</reference>
<evidence type="ECO:0000313" key="2">
    <source>
        <dbReference type="Proteomes" id="UP000054388"/>
    </source>
</evidence>